<dbReference type="AlphaFoldDB" id="A0A1G2BQ57"/>
<feature type="region of interest" description="Disordered" evidence="2">
    <location>
        <begin position="1"/>
        <end position="26"/>
    </location>
</feature>
<name>A0A1G2BQ57_9BACT</name>
<feature type="coiled-coil region" evidence="1">
    <location>
        <begin position="91"/>
        <end position="148"/>
    </location>
</feature>
<evidence type="ECO:0000256" key="2">
    <source>
        <dbReference type="SAM" id="MobiDB-lite"/>
    </source>
</evidence>
<comment type="caution">
    <text evidence="3">The sequence shown here is derived from an EMBL/GenBank/DDBJ whole genome shotgun (WGS) entry which is preliminary data.</text>
</comment>
<evidence type="ECO:0000256" key="1">
    <source>
        <dbReference type="SAM" id="Coils"/>
    </source>
</evidence>
<evidence type="ECO:0000313" key="3">
    <source>
        <dbReference type="EMBL" id="OGY91253.1"/>
    </source>
</evidence>
<accession>A0A1G2BQ57</accession>
<dbReference type="Proteomes" id="UP000178109">
    <property type="component" value="Unassembled WGS sequence"/>
</dbReference>
<feature type="region of interest" description="Disordered" evidence="2">
    <location>
        <begin position="379"/>
        <end position="406"/>
    </location>
</feature>
<sequence length="1158" mass="126932">MAPESREFTPPEPEAEASAERQGRGWVGEKWAAAKEMASSREVQQAVGKAAYDTATSVFGVKTATDLVLALAGRGDIAGYFKERWGQGGIVEEKKELNSALEDLVAAAQVRRQEKETNEVQEGASEAKLLLREKIKSYKERIETAKHLPETEKKALRQQLGAIIAKNVNREAVADKERESEVGHVLGTYLETKIKGAKLAKDALNLALTGSGLMALRGVSYGLMAGIERAQKANVKFEKSKLRAGDEAAEELGAKERWSFIIKDVFVTSAQETGQALAFKGKKSRTRKAVDFAQAAGAVLRCFGIGGTALNEIWHSGLSASTSEAADRMLVAFENSGVAGVSEGVKENFMVNAERMAQLYLHPIDSFTQRYGGKRAELETPANGQAGPLPEEHGQLPETGAKPMEIPKPERAEISELSEWKDVIESTGRKQGKYDSIWASTRHIIKDHAQEMRYTGSIDDNDALNKWAETQTANLVNQLAKEQGGKIQNLVHDGDMVFIKKEADGAFSLRFEASSGIAPGHLPEAPEAKPATPLPAEAPQPKEVSVPVEEPKSTAAPEVIFAPDKKKALAHLHELDREMREGEGKFHFGKPESGELAAKLNALAQDYGLNHEQAEEFVNDIAKADGDNTLSRDDFKKFGLWSKDKDRNFFTTEFGDEVKIKKNHFDIEAFERKINEFKQTHLEGAAVPEVEAVEAGTGIEPPAPAEPLEEKPAMVVDKAEVEPKVGQSFAEQVRNANSEVEQLQIARENILNMESHADILKDTPLDVLNFYLKTSMYDPQGNLVDANSKFWNFNAQETVKGVLKAALDLTNGTKVFFDSKEISAESGNYFYILDTRPDQTWQVLFAERDKPGSDKWRLHELNDNDASQGQALGKSFLRPQGKAFTREEAAKFLNYTTAAEVPSAGPEPAQAGAGPATVAPAAEALLAAEESAPGITNEQIEVLKKTLEAKDMLFGDKLAALKQFVPEGQHVKIGDHVFGKYGGHIIVVTHFKEDGRVDGGYQLSDKNIDELFAPSRPEGVLEGAPADLEAGQTALSNLENIAGRGSVDYQTIAPFLNESSTFAPGQTLDTAKLEKLEVGDYNRFLEYFRFRTREIAKDYLNNPTPDNLEALRKRVLQKYATEAFGAEGWNWIDAAFSGPHKKVLESLQRLAQTEVKGG</sequence>
<gene>
    <name evidence="3" type="ORF">A3H70_05180</name>
</gene>
<keyword evidence="1" id="KW-0175">Coiled coil</keyword>
<organism evidence="3 4">
    <name type="scientific">Candidatus Komeilibacteria bacterium RIFCSPLOWO2_02_FULL_48_11</name>
    <dbReference type="NCBI Taxonomy" id="1798553"/>
    <lineage>
        <taxon>Bacteria</taxon>
        <taxon>Candidatus Komeiliibacteriota</taxon>
    </lineage>
</organism>
<protein>
    <submittedName>
        <fullName evidence="3">Uncharacterized protein</fullName>
    </submittedName>
</protein>
<proteinExistence type="predicted"/>
<evidence type="ECO:0000313" key="4">
    <source>
        <dbReference type="Proteomes" id="UP000178109"/>
    </source>
</evidence>
<dbReference type="EMBL" id="MHKO01000050">
    <property type="protein sequence ID" value="OGY91253.1"/>
    <property type="molecule type" value="Genomic_DNA"/>
</dbReference>
<reference evidence="3 4" key="1">
    <citation type="journal article" date="2016" name="Nat. Commun.">
        <title>Thousands of microbial genomes shed light on interconnected biogeochemical processes in an aquifer system.</title>
        <authorList>
            <person name="Anantharaman K."/>
            <person name="Brown C.T."/>
            <person name="Hug L.A."/>
            <person name="Sharon I."/>
            <person name="Castelle C.J."/>
            <person name="Probst A.J."/>
            <person name="Thomas B.C."/>
            <person name="Singh A."/>
            <person name="Wilkins M.J."/>
            <person name="Karaoz U."/>
            <person name="Brodie E.L."/>
            <person name="Williams K.H."/>
            <person name="Hubbard S.S."/>
            <person name="Banfield J.F."/>
        </authorList>
    </citation>
    <scope>NUCLEOTIDE SEQUENCE [LARGE SCALE GENOMIC DNA]</scope>
</reference>
<feature type="region of interest" description="Disordered" evidence="2">
    <location>
        <begin position="520"/>
        <end position="550"/>
    </location>
</feature>